<protein>
    <submittedName>
        <fullName evidence="1">Uncharacterized protein</fullName>
    </submittedName>
</protein>
<evidence type="ECO:0000313" key="1">
    <source>
        <dbReference type="EMBL" id="AIF02793.1"/>
    </source>
</evidence>
<accession>A0A075GLZ8</accession>
<dbReference type="AlphaFoldDB" id="A0A075GLZ8"/>
<name>A0A075GLZ8_9EURY</name>
<dbReference type="EMBL" id="KF900661">
    <property type="protein sequence ID" value="AIF02793.1"/>
    <property type="molecule type" value="Genomic_DNA"/>
</dbReference>
<organism evidence="1">
    <name type="scientific">uncultured marine group II/III euryarchaeote KM3_15_B02</name>
    <dbReference type="NCBI Taxonomy" id="1457910"/>
    <lineage>
        <taxon>Archaea</taxon>
        <taxon>Methanobacteriati</taxon>
        <taxon>Methanobacteriota</taxon>
        <taxon>environmental samples</taxon>
    </lineage>
</organism>
<reference evidence="1" key="1">
    <citation type="journal article" date="2014" name="Genome Biol. Evol.">
        <title>Pangenome evidence for extensive interdomain horizontal transfer affecting lineage core and shell genes in uncultured planktonic thaumarchaeota and euryarchaeota.</title>
        <authorList>
            <person name="Deschamps P."/>
            <person name="Zivanovic Y."/>
            <person name="Moreira D."/>
            <person name="Rodriguez-Valera F."/>
            <person name="Lopez-Garcia P."/>
        </authorList>
    </citation>
    <scope>NUCLEOTIDE SEQUENCE</scope>
</reference>
<sequence length="105" mass="12327">MITSIFMALTLRTGKKRLKAWLGSRTRILTQSSEYPKTAQCYLPMRLLVRRYCLGSAWILAAGSRMRLWSLFLVYLRQENSWIWTTQLMGEYMPALACRSRSIRT</sequence>
<proteinExistence type="predicted"/>